<dbReference type="EMBL" id="CP104013">
    <property type="protein sequence ID" value="UYP44755.1"/>
    <property type="molecule type" value="Genomic_DNA"/>
</dbReference>
<dbReference type="Proteomes" id="UP001208689">
    <property type="component" value="Chromosome"/>
</dbReference>
<organism evidence="1 2">
    <name type="scientific">Candidatus Lokiarchaeum ossiferum</name>
    <dbReference type="NCBI Taxonomy" id="2951803"/>
    <lineage>
        <taxon>Archaea</taxon>
        <taxon>Promethearchaeati</taxon>
        <taxon>Promethearchaeota</taxon>
        <taxon>Promethearchaeia</taxon>
        <taxon>Promethearchaeales</taxon>
        <taxon>Promethearchaeaceae</taxon>
        <taxon>Candidatus Lokiarchaeum</taxon>
    </lineage>
</organism>
<dbReference type="InterPro" id="IPR001096">
    <property type="entry name" value="Peptidase_C13"/>
</dbReference>
<protein>
    <recommendedName>
        <fullName evidence="3">Caspase family protein</fullName>
    </recommendedName>
</protein>
<dbReference type="Gene3D" id="3.40.50.1460">
    <property type="match status" value="1"/>
</dbReference>
<dbReference type="Pfam" id="PF01650">
    <property type="entry name" value="Peptidase_C13"/>
    <property type="match status" value="1"/>
</dbReference>
<reference evidence="1" key="1">
    <citation type="submission" date="2022-09" db="EMBL/GenBank/DDBJ databases">
        <title>Actin cytoskeleton and complex cell architecture in an #Asgard archaeon.</title>
        <authorList>
            <person name="Ponce Toledo R.I."/>
            <person name="Schleper C."/>
            <person name="Rodrigues Oliveira T."/>
            <person name="Wollweber F."/>
            <person name="Xu J."/>
            <person name="Rittmann S."/>
            <person name="Klingl A."/>
            <person name="Pilhofer M."/>
        </authorList>
    </citation>
    <scope>NUCLEOTIDE SEQUENCE</scope>
    <source>
        <strain evidence="1">B-35</strain>
    </source>
</reference>
<evidence type="ECO:0000313" key="1">
    <source>
        <dbReference type="EMBL" id="UYP44755.1"/>
    </source>
</evidence>
<gene>
    <name evidence="1" type="ORF">NEF87_001040</name>
</gene>
<dbReference type="PROSITE" id="PS00018">
    <property type="entry name" value="EF_HAND_1"/>
    <property type="match status" value="1"/>
</dbReference>
<name>A0ABY6HMM0_9ARCH</name>
<proteinExistence type="predicted"/>
<keyword evidence="2" id="KW-1185">Reference proteome</keyword>
<accession>A0ABY6HMM0</accession>
<sequence>MKKSKRVVFLAFMILMFGGSVISNAISKASAASSSSDRNVALIVQGNSDKRFLRDTFEMSKTLREEYGFSNIYSIGPSTPGFSVAKILTMINTIANTRSYDQVVIFWAGHGNIDRFAVNTEVLYANQLDNALDAISCEKMIIFLGPCHSGSFIDNLNDNQNRAIYTSCAYNQIAFSYYSHSLWTWGIYSGLDFDLDGHDVDTNNNGLISLKELHDYSDDFIREKYVDYVFDPNADDDLLKIVDPMSIPQTPQRWVGSSFGSDSNFYLGTSGQVIDPR</sequence>
<dbReference type="InterPro" id="IPR018247">
    <property type="entry name" value="EF_Hand_1_Ca_BS"/>
</dbReference>
<evidence type="ECO:0000313" key="2">
    <source>
        <dbReference type="Proteomes" id="UP001208689"/>
    </source>
</evidence>
<evidence type="ECO:0008006" key="3">
    <source>
        <dbReference type="Google" id="ProtNLM"/>
    </source>
</evidence>